<dbReference type="PROSITE" id="PS51781">
    <property type="entry name" value="SH3B"/>
    <property type="match status" value="1"/>
</dbReference>
<comment type="caution">
    <text evidence="7">The sequence shown here is derived from an EMBL/GenBank/DDBJ whole genome shotgun (WGS) entry which is preliminary data.</text>
</comment>
<dbReference type="EC" id="3.5.1.28" evidence="2"/>
<feature type="region of interest" description="Disordered" evidence="5">
    <location>
        <begin position="1"/>
        <end position="25"/>
    </location>
</feature>
<dbReference type="GO" id="GO:0071555">
    <property type="term" value="P:cell wall organization"/>
    <property type="evidence" value="ECO:0007669"/>
    <property type="project" value="UniProtKB-KW"/>
</dbReference>
<keyword evidence="3" id="KW-0378">Hydrolase</keyword>
<proteinExistence type="predicted"/>
<dbReference type="InterPro" id="IPR051206">
    <property type="entry name" value="NAMLAA_amidase_2"/>
</dbReference>
<reference evidence="7 8" key="1">
    <citation type="submission" date="2019-06" db="EMBL/GenBank/DDBJ databases">
        <title>Sorghum-associated microbial communities from plants grown in Nebraska, USA.</title>
        <authorList>
            <person name="Schachtman D."/>
        </authorList>
    </citation>
    <scope>NUCLEOTIDE SEQUENCE [LARGE SCALE GENOMIC DNA]</scope>
    <source>
        <strain evidence="7 8">1225</strain>
    </source>
</reference>
<dbReference type="GO" id="GO:0008745">
    <property type="term" value="F:N-acetylmuramoyl-L-alanine amidase activity"/>
    <property type="evidence" value="ECO:0007669"/>
    <property type="project" value="UniProtKB-EC"/>
</dbReference>
<comment type="catalytic activity">
    <reaction evidence="1">
        <text>Hydrolyzes the link between N-acetylmuramoyl residues and L-amino acid residues in certain cell-wall glycopeptides.</text>
        <dbReference type="EC" id="3.5.1.28"/>
    </reaction>
</comment>
<evidence type="ECO:0000256" key="1">
    <source>
        <dbReference type="ARBA" id="ARBA00001561"/>
    </source>
</evidence>
<organism evidence="7 8">
    <name type="scientific">Neorhizobium alkalisoli</name>
    <dbReference type="NCBI Taxonomy" id="528178"/>
    <lineage>
        <taxon>Bacteria</taxon>
        <taxon>Pseudomonadati</taxon>
        <taxon>Pseudomonadota</taxon>
        <taxon>Alphaproteobacteria</taxon>
        <taxon>Hyphomicrobiales</taxon>
        <taxon>Rhizobiaceae</taxon>
        <taxon>Rhizobium/Agrobacterium group</taxon>
        <taxon>Neorhizobium</taxon>
    </lineage>
</organism>
<feature type="domain" description="SH3b" evidence="6">
    <location>
        <begin position="212"/>
        <end position="278"/>
    </location>
</feature>
<dbReference type="CDD" id="cd06583">
    <property type="entry name" value="PGRP"/>
    <property type="match status" value="1"/>
</dbReference>
<dbReference type="SUPFAM" id="SSF55846">
    <property type="entry name" value="N-acetylmuramoyl-L-alanine amidase-like"/>
    <property type="match status" value="1"/>
</dbReference>
<dbReference type="GO" id="GO:0009254">
    <property type="term" value="P:peptidoglycan turnover"/>
    <property type="evidence" value="ECO:0007669"/>
    <property type="project" value="TreeGrafter"/>
</dbReference>
<dbReference type="InterPro" id="IPR036505">
    <property type="entry name" value="Amidase/PGRP_sf"/>
</dbReference>
<evidence type="ECO:0000259" key="6">
    <source>
        <dbReference type="PROSITE" id="PS51781"/>
    </source>
</evidence>
<accession>A0A561QVC3</accession>
<keyword evidence="8" id="KW-1185">Reference proteome</keyword>
<dbReference type="AlphaFoldDB" id="A0A561QVC3"/>
<dbReference type="Pfam" id="PF01510">
    <property type="entry name" value="Amidase_2"/>
    <property type="match status" value="1"/>
</dbReference>
<dbReference type="GO" id="GO:0009253">
    <property type="term" value="P:peptidoglycan catabolic process"/>
    <property type="evidence" value="ECO:0007669"/>
    <property type="project" value="InterPro"/>
</dbReference>
<evidence type="ECO:0000313" key="8">
    <source>
        <dbReference type="Proteomes" id="UP000320653"/>
    </source>
</evidence>
<dbReference type="Proteomes" id="UP000320653">
    <property type="component" value="Unassembled WGS sequence"/>
</dbReference>
<evidence type="ECO:0000313" key="7">
    <source>
        <dbReference type="EMBL" id="TWF54328.1"/>
    </source>
</evidence>
<feature type="compositionally biased region" description="Polar residues" evidence="5">
    <location>
        <begin position="11"/>
        <end position="23"/>
    </location>
</feature>
<keyword evidence="4" id="KW-0961">Cell wall biogenesis/degradation</keyword>
<sequence>MKVSSAHRLVNDNNQQVPFTASPNIGGKLPNGKPDYLIIHYTAGGTADGAISWFKNPDAKAAAHLVIDHNGAITQMIPFDTVGWHAGKSSWKGIDGLNGHSVGIEIVNWGLLKGGPGAWRSSVGAMIPDSRVITARHKNFEPTTVHAWEMFDESQITAATAAAMAIVAHYGIPSSNVLGHDDIAPGRKQDPGPAFNMEAFKGKVFGRDDSTGTTMTVQSATGLKLRTGPGLDFSIIADLADGTKVVPMGRDGAWFQVTTLNASGQQDKTGWVHGNWLV</sequence>
<dbReference type="SMART" id="SM00644">
    <property type="entry name" value="Ami_2"/>
    <property type="match status" value="1"/>
</dbReference>
<dbReference type="EMBL" id="VIWP01000003">
    <property type="protein sequence ID" value="TWF54328.1"/>
    <property type="molecule type" value="Genomic_DNA"/>
</dbReference>
<dbReference type="InterPro" id="IPR003646">
    <property type="entry name" value="SH3-like_bac-type"/>
</dbReference>
<dbReference type="InterPro" id="IPR002502">
    <property type="entry name" value="Amidase_domain"/>
</dbReference>
<dbReference type="Gene3D" id="2.30.30.40">
    <property type="entry name" value="SH3 Domains"/>
    <property type="match status" value="1"/>
</dbReference>
<dbReference type="RefSeq" id="WP_186458230.1">
    <property type="nucleotide sequence ID" value="NZ_VIWP01000003.1"/>
</dbReference>
<protein>
    <recommendedName>
        <fullName evidence="2">N-acetylmuramoyl-L-alanine amidase</fullName>
        <ecNumber evidence="2">3.5.1.28</ecNumber>
    </recommendedName>
</protein>
<evidence type="ECO:0000256" key="4">
    <source>
        <dbReference type="ARBA" id="ARBA00023316"/>
    </source>
</evidence>
<evidence type="ECO:0000256" key="2">
    <source>
        <dbReference type="ARBA" id="ARBA00011901"/>
    </source>
</evidence>
<dbReference type="Pfam" id="PF08239">
    <property type="entry name" value="SH3_3"/>
    <property type="match status" value="1"/>
</dbReference>
<evidence type="ECO:0000256" key="5">
    <source>
        <dbReference type="SAM" id="MobiDB-lite"/>
    </source>
</evidence>
<gene>
    <name evidence="7" type="ORF">FHW37_103193</name>
</gene>
<dbReference type="PANTHER" id="PTHR30417">
    <property type="entry name" value="N-ACETYLMURAMOYL-L-ALANINE AMIDASE AMID"/>
    <property type="match status" value="1"/>
</dbReference>
<name>A0A561QVC3_9HYPH</name>
<evidence type="ECO:0000256" key="3">
    <source>
        <dbReference type="ARBA" id="ARBA00022801"/>
    </source>
</evidence>
<dbReference type="Gene3D" id="3.40.80.10">
    <property type="entry name" value="Peptidoglycan recognition protein-like"/>
    <property type="match status" value="1"/>
</dbReference>
<dbReference type="PANTHER" id="PTHR30417:SF1">
    <property type="entry name" value="N-ACETYLMURAMOYL-L-ALANINE AMIDASE AMID"/>
    <property type="match status" value="1"/>
</dbReference>